<dbReference type="PANTHER" id="PTHR43742">
    <property type="entry name" value="TRIMETHYLAMINE-N-OXIDE REDUCTASE"/>
    <property type="match status" value="1"/>
</dbReference>
<evidence type="ECO:0000259" key="6">
    <source>
        <dbReference type="Pfam" id="PF01568"/>
    </source>
</evidence>
<sequence>MLYYRTYRDALFWHIYDMDKGIMGPAAVEAKRIGAKEYPFMHKGRVCDIPGTIRAMGRGEVRGLWCVCDNLIVAEIGNREIWDVMKNKLDFTFVSDFFMTPTAELADIVLPAAFYQEIDLLAGAFGYPSNYIIATPKLVEPLGKCKDDREVAIELARRMGMDVTPWHSVKDWLDWRLKYLGITYDELYQKVGSRITLPREFRRYERSQPPFGTASGKVELYSSVFEAVGYDPLPVYQEPPDGPVSTPELFKEFPLIYTHYRIWSYMHSEGRQIDRQRRLAPEAYLEINPETASKLGISEGDRVYLDTPKSKGEQPIKFKARLIPEMHPDVVAGPHGWWFPEKPGPEYGCFDSNINALLTLDPPYDPAIGVMQCRAFLCRVWKAESQ</sequence>
<dbReference type="InterPro" id="IPR037949">
    <property type="entry name" value="MopB_CT_Acetylene-hydratase"/>
</dbReference>
<evidence type="ECO:0000256" key="4">
    <source>
        <dbReference type="ARBA" id="ARBA00023014"/>
    </source>
</evidence>
<dbReference type="EMBL" id="BARV01001978">
    <property type="protein sequence ID" value="GAI01826.1"/>
    <property type="molecule type" value="Genomic_DNA"/>
</dbReference>
<dbReference type="Pfam" id="PF01568">
    <property type="entry name" value="Molydop_binding"/>
    <property type="match status" value="1"/>
</dbReference>
<dbReference type="Gene3D" id="2.40.40.20">
    <property type="match status" value="1"/>
</dbReference>
<keyword evidence="2" id="KW-0479">Metal-binding</keyword>
<comment type="caution">
    <text evidence="7">The sequence shown here is derived from an EMBL/GenBank/DDBJ whole genome shotgun (WGS) entry which is preliminary data.</text>
</comment>
<feature type="domain" description="Molybdopterin dinucleotide-binding" evidence="6">
    <location>
        <begin position="255"/>
        <end position="369"/>
    </location>
</feature>
<dbReference type="CDD" id="cd02781">
    <property type="entry name" value="MopB_CT_Acetylene-hydratase"/>
    <property type="match status" value="1"/>
</dbReference>
<proteinExistence type="inferred from homology"/>
<keyword evidence="3" id="KW-0408">Iron</keyword>
<name>X1L7G1_9ZZZZ</name>
<dbReference type="Pfam" id="PF00384">
    <property type="entry name" value="Molybdopterin"/>
    <property type="match status" value="1"/>
</dbReference>
<evidence type="ECO:0008006" key="8">
    <source>
        <dbReference type="Google" id="ProtNLM"/>
    </source>
</evidence>
<dbReference type="SUPFAM" id="SSF53706">
    <property type="entry name" value="Formate dehydrogenase/DMSO reductase, domains 1-3"/>
    <property type="match status" value="1"/>
</dbReference>
<dbReference type="InterPro" id="IPR006656">
    <property type="entry name" value="Mopterin_OxRdtase"/>
</dbReference>
<protein>
    <recommendedName>
        <fullName evidence="8">Molybdopterin dinucleotide-binding domain-containing protein</fullName>
    </recommendedName>
</protein>
<dbReference type="GO" id="GO:0018818">
    <property type="term" value="F:acetylene hydratase activity"/>
    <property type="evidence" value="ECO:0007669"/>
    <property type="project" value="InterPro"/>
</dbReference>
<dbReference type="AlphaFoldDB" id="X1L7G1"/>
<dbReference type="GO" id="GO:0046872">
    <property type="term" value="F:metal ion binding"/>
    <property type="evidence" value="ECO:0007669"/>
    <property type="project" value="UniProtKB-KW"/>
</dbReference>
<dbReference type="GO" id="GO:0043546">
    <property type="term" value="F:molybdopterin cofactor binding"/>
    <property type="evidence" value="ECO:0007669"/>
    <property type="project" value="InterPro"/>
</dbReference>
<dbReference type="InterPro" id="IPR006657">
    <property type="entry name" value="MoPterin_dinucl-bd_dom"/>
</dbReference>
<dbReference type="InterPro" id="IPR050612">
    <property type="entry name" value="Prok_Mopterin_Oxidored"/>
</dbReference>
<comment type="similarity">
    <text evidence="1">Belongs to the prokaryotic molybdopterin-containing oxidoreductase family.</text>
</comment>
<keyword evidence="4" id="KW-0411">Iron-sulfur</keyword>
<accession>X1L7G1</accession>
<evidence type="ECO:0000313" key="7">
    <source>
        <dbReference type="EMBL" id="GAI01826.1"/>
    </source>
</evidence>
<evidence type="ECO:0000256" key="1">
    <source>
        <dbReference type="ARBA" id="ARBA00010312"/>
    </source>
</evidence>
<dbReference type="InterPro" id="IPR009010">
    <property type="entry name" value="Asp_de-COase-like_dom_sf"/>
</dbReference>
<evidence type="ECO:0000256" key="2">
    <source>
        <dbReference type="ARBA" id="ARBA00022723"/>
    </source>
</evidence>
<dbReference type="PANTHER" id="PTHR43742:SF6">
    <property type="entry name" value="OXIDOREDUCTASE YYAE-RELATED"/>
    <property type="match status" value="1"/>
</dbReference>
<feature type="domain" description="Molybdopterin oxidoreductase" evidence="5">
    <location>
        <begin position="52"/>
        <end position="157"/>
    </location>
</feature>
<dbReference type="SUPFAM" id="SSF50692">
    <property type="entry name" value="ADC-like"/>
    <property type="match status" value="1"/>
</dbReference>
<organism evidence="7">
    <name type="scientific">marine sediment metagenome</name>
    <dbReference type="NCBI Taxonomy" id="412755"/>
    <lineage>
        <taxon>unclassified sequences</taxon>
        <taxon>metagenomes</taxon>
        <taxon>ecological metagenomes</taxon>
    </lineage>
</organism>
<dbReference type="Gene3D" id="3.40.50.740">
    <property type="match status" value="1"/>
</dbReference>
<evidence type="ECO:0000259" key="5">
    <source>
        <dbReference type="Pfam" id="PF00384"/>
    </source>
</evidence>
<dbReference type="GO" id="GO:0016491">
    <property type="term" value="F:oxidoreductase activity"/>
    <property type="evidence" value="ECO:0007669"/>
    <property type="project" value="InterPro"/>
</dbReference>
<evidence type="ECO:0000256" key="3">
    <source>
        <dbReference type="ARBA" id="ARBA00023004"/>
    </source>
</evidence>
<reference evidence="7" key="1">
    <citation type="journal article" date="2014" name="Front. Microbiol.">
        <title>High frequency of phylogenetically diverse reductive dehalogenase-homologous genes in deep subseafloor sedimentary metagenomes.</title>
        <authorList>
            <person name="Kawai M."/>
            <person name="Futagami T."/>
            <person name="Toyoda A."/>
            <person name="Takaki Y."/>
            <person name="Nishi S."/>
            <person name="Hori S."/>
            <person name="Arai W."/>
            <person name="Tsubouchi T."/>
            <person name="Morono Y."/>
            <person name="Uchiyama I."/>
            <person name="Ito T."/>
            <person name="Fujiyama A."/>
            <person name="Inagaki F."/>
            <person name="Takami H."/>
        </authorList>
    </citation>
    <scope>NUCLEOTIDE SEQUENCE</scope>
    <source>
        <strain evidence="7">Expedition CK06-06</strain>
    </source>
</reference>
<gene>
    <name evidence="7" type="ORF">S06H3_05364</name>
</gene>
<dbReference type="Gene3D" id="3.40.228.10">
    <property type="entry name" value="Dimethylsulfoxide Reductase, domain 2"/>
    <property type="match status" value="1"/>
</dbReference>
<dbReference type="GO" id="GO:0051536">
    <property type="term" value="F:iron-sulfur cluster binding"/>
    <property type="evidence" value="ECO:0007669"/>
    <property type="project" value="UniProtKB-KW"/>
</dbReference>